<dbReference type="EMBL" id="JAWONS010000109">
    <property type="protein sequence ID" value="MDW2797277.1"/>
    <property type="molecule type" value="Genomic_DNA"/>
</dbReference>
<name>A0ABU4GM20_9CLOT</name>
<feature type="transmembrane region" description="Helical" evidence="1">
    <location>
        <begin position="12"/>
        <end position="29"/>
    </location>
</feature>
<proteinExistence type="predicted"/>
<organism evidence="2 3">
    <name type="scientific">Clostridium boliviensis</name>
    <dbReference type="NCBI Taxonomy" id="318465"/>
    <lineage>
        <taxon>Bacteria</taxon>
        <taxon>Bacillati</taxon>
        <taxon>Bacillota</taxon>
        <taxon>Clostridia</taxon>
        <taxon>Eubacteriales</taxon>
        <taxon>Clostridiaceae</taxon>
        <taxon>Clostridium</taxon>
    </lineage>
</organism>
<evidence type="ECO:0000313" key="2">
    <source>
        <dbReference type="EMBL" id="MDW2797277.1"/>
    </source>
</evidence>
<keyword evidence="1" id="KW-1133">Transmembrane helix</keyword>
<evidence type="ECO:0000256" key="1">
    <source>
        <dbReference type="SAM" id="Phobius"/>
    </source>
</evidence>
<feature type="transmembrane region" description="Helical" evidence="1">
    <location>
        <begin position="41"/>
        <end position="61"/>
    </location>
</feature>
<evidence type="ECO:0000313" key="3">
    <source>
        <dbReference type="Proteomes" id="UP001276854"/>
    </source>
</evidence>
<sequence>MKKIILKIIDYLGYVLIFASIIIGTKVSTHATWINVIRSEFWNMIFVLVVIIVAEVIIKIVKDKKRR</sequence>
<reference evidence="2 3" key="1">
    <citation type="submission" date="2023-10" db="EMBL/GenBank/DDBJ databases">
        <title>A novel Glycoside Hydrolase 43-Like Enzyme from Clostrdium boliviensis is an Endo-xylanase, and a Candidate for Xylooligosaccharides Production from Different Xylan Substrates.</title>
        <authorList>
            <person name="Alvarez M.T."/>
            <person name="Rocabado-Villegas L.R."/>
            <person name="Salas-Veizaga D.M."/>
            <person name="Linares-Pasten J.A."/>
            <person name="Gudmundsdottir E.E."/>
            <person name="Hreggvidsson G.O."/>
            <person name="Adlercreutz P."/>
            <person name="Nordberg Karlsson E."/>
        </authorList>
    </citation>
    <scope>NUCLEOTIDE SEQUENCE [LARGE SCALE GENOMIC DNA]</scope>
    <source>
        <strain evidence="2 3">E-1</strain>
    </source>
</reference>
<accession>A0ABU4GM20</accession>
<comment type="caution">
    <text evidence="2">The sequence shown here is derived from an EMBL/GenBank/DDBJ whole genome shotgun (WGS) entry which is preliminary data.</text>
</comment>
<protein>
    <submittedName>
        <fullName evidence="2">Uncharacterized protein</fullName>
    </submittedName>
</protein>
<keyword evidence="1" id="KW-0472">Membrane</keyword>
<keyword evidence="3" id="KW-1185">Reference proteome</keyword>
<gene>
    <name evidence="2" type="ORF">RZO55_06770</name>
</gene>
<dbReference type="RefSeq" id="WP_318063531.1">
    <property type="nucleotide sequence ID" value="NZ_JAWONS010000109.1"/>
</dbReference>
<keyword evidence="1" id="KW-0812">Transmembrane</keyword>
<dbReference type="Proteomes" id="UP001276854">
    <property type="component" value="Unassembled WGS sequence"/>
</dbReference>